<comment type="cofactor">
    <cofactor evidence="1">
        <name>[4Fe-4S] cluster</name>
        <dbReference type="ChEBI" id="CHEBI:49883"/>
    </cofactor>
</comment>
<evidence type="ECO:0000256" key="3">
    <source>
        <dbReference type="ARBA" id="ARBA00022679"/>
    </source>
</evidence>
<proteinExistence type="predicted"/>
<sequence>MNILLVNPPNSGRSIPEERYGITSLKQIFRGEPLALEELAGNLVDHDVIILDLKVEPEGLAAQLDDQRPDVVGITGVTCEANTVLQLAAQVKRRLPSTCLVVGGIHASNDPEFFNRPDVDYIVCGLGKKSFAELVGQLAISADREFTPPPGIARTTPGRPLRALASRATQPDLVEDRPPAYHLVQRYRPHYRLETLGITMGFVASAFGCPHRCSFCSVQGQTGGRYLAKSVATVLRDITLLDGVPVIRFVDANTFGDMRRAEELGRALLAGSFARHYLADIRADTVVRHPELLALWKQAGLRAVIIGFEDVVDANLQAMNKGTQAQANREAVALLKELGITIVGDFIISPDYDEDDFARLEDYLAETAIDLPMITVLTPLPGTDLHRQLAPRIVNSDLDYYTLTNAVTRTRLAEEQFYIRYAQLLANAHQHARI</sequence>
<dbReference type="PROSITE" id="PS51332">
    <property type="entry name" value="B12_BINDING"/>
    <property type="match status" value="1"/>
</dbReference>
<dbReference type="InterPro" id="IPR051198">
    <property type="entry name" value="BchE-like"/>
</dbReference>
<dbReference type="RefSeq" id="WP_284153376.1">
    <property type="nucleotide sequence ID" value="NZ_AP025516.1"/>
</dbReference>
<evidence type="ECO:0000313" key="10">
    <source>
        <dbReference type="EMBL" id="BDD86284.1"/>
    </source>
</evidence>
<dbReference type="PANTHER" id="PTHR43409:SF7">
    <property type="entry name" value="BLL1977 PROTEIN"/>
    <property type="match status" value="1"/>
</dbReference>
<keyword evidence="5" id="KW-0479">Metal-binding</keyword>
<dbReference type="SFLD" id="SFLDG01082">
    <property type="entry name" value="B12-binding_domain_containing"/>
    <property type="match status" value="1"/>
</dbReference>
<feature type="domain" description="B12-binding" evidence="8">
    <location>
        <begin position="19"/>
        <end position="145"/>
    </location>
</feature>
<dbReference type="Pfam" id="PF02310">
    <property type="entry name" value="B12-binding"/>
    <property type="match status" value="1"/>
</dbReference>
<evidence type="ECO:0000313" key="11">
    <source>
        <dbReference type="Proteomes" id="UP000830055"/>
    </source>
</evidence>
<dbReference type="InterPro" id="IPR023404">
    <property type="entry name" value="rSAM_horseshoe"/>
</dbReference>
<dbReference type="Gene3D" id="3.80.30.20">
    <property type="entry name" value="tm_1862 like domain"/>
    <property type="match status" value="1"/>
</dbReference>
<keyword evidence="6" id="KW-0408">Iron</keyword>
<dbReference type="Pfam" id="PF04055">
    <property type="entry name" value="Radical_SAM"/>
    <property type="match status" value="1"/>
</dbReference>
<evidence type="ECO:0000259" key="9">
    <source>
        <dbReference type="PROSITE" id="PS51918"/>
    </source>
</evidence>
<protein>
    <submittedName>
        <fullName evidence="10">B12-binding domain-containing radical SAM protein</fullName>
    </submittedName>
</protein>
<dbReference type="SFLD" id="SFLDG01123">
    <property type="entry name" value="methyltransferase_(Class_B)"/>
    <property type="match status" value="1"/>
</dbReference>
<dbReference type="InterPro" id="IPR058240">
    <property type="entry name" value="rSAM_sf"/>
</dbReference>
<evidence type="ECO:0000256" key="5">
    <source>
        <dbReference type="ARBA" id="ARBA00022723"/>
    </source>
</evidence>
<keyword evidence="7" id="KW-0411">Iron-sulfur</keyword>
<keyword evidence="3" id="KW-0808">Transferase</keyword>
<keyword evidence="2" id="KW-0489">Methyltransferase</keyword>
<dbReference type="Proteomes" id="UP000830055">
    <property type="component" value="Chromosome"/>
</dbReference>
<dbReference type="InterPro" id="IPR006158">
    <property type="entry name" value="Cobalamin-bd"/>
</dbReference>
<evidence type="ECO:0000256" key="2">
    <source>
        <dbReference type="ARBA" id="ARBA00022603"/>
    </source>
</evidence>
<reference evidence="10 11" key="1">
    <citation type="submission" date="2022-01" db="EMBL/GenBank/DDBJ databases">
        <title>Desulfofustis limnae sp. nov., a novel mesophilic sulfate-reducing bacterium isolated from marsh soil.</title>
        <authorList>
            <person name="Watanabe M."/>
            <person name="Takahashi A."/>
            <person name="Kojima H."/>
            <person name="Fukui M."/>
        </authorList>
    </citation>
    <scope>NUCLEOTIDE SEQUENCE [LARGE SCALE GENOMIC DNA]</scope>
    <source>
        <strain evidence="10 11">PPLL</strain>
    </source>
</reference>
<dbReference type="SUPFAM" id="SSF102114">
    <property type="entry name" value="Radical SAM enzymes"/>
    <property type="match status" value="1"/>
</dbReference>
<dbReference type="CDD" id="cd01335">
    <property type="entry name" value="Radical_SAM"/>
    <property type="match status" value="1"/>
</dbReference>
<feature type="domain" description="Radical SAM core" evidence="9">
    <location>
        <begin position="195"/>
        <end position="422"/>
    </location>
</feature>
<dbReference type="SFLD" id="SFLDS00029">
    <property type="entry name" value="Radical_SAM"/>
    <property type="match status" value="1"/>
</dbReference>
<evidence type="ECO:0000259" key="8">
    <source>
        <dbReference type="PROSITE" id="PS51332"/>
    </source>
</evidence>
<evidence type="ECO:0000256" key="4">
    <source>
        <dbReference type="ARBA" id="ARBA00022691"/>
    </source>
</evidence>
<name>A0ABN6M080_9BACT</name>
<dbReference type="Gene3D" id="3.40.50.280">
    <property type="entry name" value="Cobalamin-binding domain"/>
    <property type="match status" value="1"/>
</dbReference>
<evidence type="ECO:0000256" key="7">
    <source>
        <dbReference type="ARBA" id="ARBA00023014"/>
    </source>
</evidence>
<dbReference type="InterPro" id="IPR007197">
    <property type="entry name" value="rSAM"/>
</dbReference>
<dbReference type="SMART" id="SM00729">
    <property type="entry name" value="Elp3"/>
    <property type="match status" value="1"/>
</dbReference>
<evidence type="ECO:0000256" key="1">
    <source>
        <dbReference type="ARBA" id="ARBA00001966"/>
    </source>
</evidence>
<dbReference type="SUPFAM" id="SSF52242">
    <property type="entry name" value="Cobalamin (vitamin B12)-binding domain"/>
    <property type="match status" value="1"/>
</dbReference>
<dbReference type="InterPro" id="IPR034466">
    <property type="entry name" value="Methyltransferase_Class_B"/>
</dbReference>
<dbReference type="InterPro" id="IPR006638">
    <property type="entry name" value="Elp3/MiaA/NifB-like_rSAM"/>
</dbReference>
<organism evidence="10 11">
    <name type="scientific">Desulfofustis limnaeus</name>
    <dbReference type="NCBI Taxonomy" id="2740163"/>
    <lineage>
        <taxon>Bacteria</taxon>
        <taxon>Pseudomonadati</taxon>
        <taxon>Thermodesulfobacteriota</taxon>
        <taxon>Desulfobulbia</taxon>
        <taxon>Desulfobulbales</taxon>
        <taxon>Desulfocapsaceae</taxon>
        <taxon>Desulfofustis</taxon>
    </lineage>
</organism>
<dbReference type="PROSITE" id="PS51918">
    <property type="entry name" value="RADICAL_SAM"/>
    <property type="match status" value="1"/>
</dbReference>
<evidence type="ECO:0000256" key="6">
    <source>
        <dbReference type="ARBA" id="ARBA00023004"/>
    </source>
</evidence>
<dbReference type="EMBL" id="AP025516">
    <property type="protein sequence ID" value="BDD86284.1"/>
    <property type="molecule type" value="Genomic_DNA"/>
</dbReference>
<dbReference type="CDD" id="cd02068">
    <property type="entry name" value="radical_SAM_B12_BD"/>
    <property type="match status" value="1"/>
</dbReference>
<keyword evidence="4" id="KW-0949">S-adenosyl-L-methionine</keyword>
<dbReference type="PANTHER" id="PTHR43409">
    <property type="entry name" value="ANAEROBIC MAGNESIUM-PROTOPORPHYRIN IX MONOMETHYL ESTER CYCLASE-RELATED"/>
    <property type="match status" value="1"/>
</dbReference>
<keyword evidence="11" id="KW-1185">Reference proteome</keyword>
<accession>A0ABN6M080</accession>
<dbReference type="InterPro" id="IPR036724">
    <property type="entry name" value="Cobalamin-bd_sf"/>
</dbReference>
<gene>
    <name evidence="10" type="ORF">DPPLL_06490</name>
</gene>